<evidence type="ECO:0000313" key="2">
    <source>
        <dbReference type="Proteomes" id="UP001595548"/>
    </source>
</evidence>
<dbReference type="RefSeq" id="WP_382413879.1">
    <property type="nucleotide sequence ID" value="NZ_AP031500.1"/>
</dbReference>
<protein>
    <submittedName>
        <fullName evidence="1">Type VI secretion system baseplate subunit TssF</fullName>
    </submittedName>
</protein>
<dbReference type="InterPro" id="IPR010272">
    <property type="entry name" value="T6SS_TssF"/>
</dbReference>
<dbReference type="PANTHER" id="PTHR35370">
    <property type="entry name" value="CYTOPLASMIC PROTEIN-RELATED-RELATED"/>
    <property type="match status" value="1"/>
</dbReference>
<dbReference type="EMBL" id="JBHRTL010000001">
    <property type="protein sequence ID" value="MFC3153868.1"/>
    <property type="molecule type" value="Genomic_DNA"/>
</dbReference>
<reference evidence="2" key="1">
    <citation type="journal article" date="2019" name="Int. J. Syst. Evol. Microbiol.">
        <title>The Global Catalogue of Microorganisms (GCM) 10K type strain sequencing project: providing services to taxonomists for standard genome sequencing and annotation.</title>
        <authorList>
            <consortium name="The Broad Institute Genomics Platform"/>
            <consortium name="The Broad Institute Genome Sequencing Center for Infectious Disease"/>
            <person name="Wu L."/>
            <person name="Ma J."/>
        </authorList>
    </citation>
    <scope>NUCLEOTIDE SEQUENCE [LARGE SCALE GENOMIC DNA]</scope>
    <source>
        <strain evidence="2">KCTC 52141</strain>
    </source>
</reference>
<sequence length="624" mass="70351">MNQKMLEYYNKELTYLREAGASFAEHYPKVASRLAMNGIDVADPYVERLLEGFSFLTARIQLKMDAEFPRFIQRLVEVVYPNYLAPTPSMCIVRMTPGDLANNQRNGYTLPRGTRLRSKPILGKTPCEFRTAHSVELLPLKLQSAHFQPLTTDLKLLGHTSNSKPVSSLRMEFSLHVPLLHTPKCTDSIPVHICGDYQIASSLYELIVGHHLGVAIRPLDQGNTQPWQTLSAEALAPHGFDQDQALLPYANQSFQGYRLLHEYFAMPSRFHFFALHGIKKVLSQFEQCTKFEIAVLLDQDAGEFEKVIDKSHFDLFCTPAINLIHMRSDRIPLSDTRNEFHAVPDRERPLDYEVYSIEHAEGFDRDNTIEEEFRPFYASNADDKGNHGAYFSMRREPRLASEASQRKGPRSTYQGSEVFLSLVNQHDTPYSKTMRQLGVEMTCSNRDLPLLLNTGTEQDLTPVESIPVAGIKIIHAPTRPVAAIDAGEMHWRFVSHLNLSYQSLAHDTPEQGAKALRELLSLYTALGDSATGRHSKSLLKSELRPITRRLPGNGPLVFGRGVAINLEVDETLFAGASPYLLGAVLERYFTRHVGINSFTEFHLLSAQRGEIAHWPARIGGRPTL</sequence>
<gene>
    <name evidence="1" type="primary">tssF</name>
    <name evidence="1" type="ORF">ACFOEB_01510</name>
</gene>
<keyword evidence="2" id="KW-1185">Reference proteome</keyword>
<proteinExistence type="predicted"/>
<name>A0ABV7HMC7_9GAMM</name>
<dbReference type="PIRSF" id="PIRSF028304">
    <property type="entry name" value="UCP028304"/>
    <property type="match status" value="1"/>
</dbReference>
<dbReference type="PANTHER" id="PTHR35370:SF1">
    <property type="entry name" value="TYPE VI SECRETION SYSTEM COMPONENT TSSF1"/>
    <property type="match status" value="1"/>
</dbReference>
<accession>A0ABV7HMC7</accession>
<dbReference type="Pfam" id="PF05947">
    <property type="entry name" value="T6SS_TssF"/>
    <property type="match status" value="1"/>
</dbReference>
<evidence type="ECO:0000313" key="1">
    <source>
        <dbReference type="EMBL" id="MFC3153868.1"/>
    </source>
</evidence>
<dbReference type="Proteomes" id="UP001595548">
    <property type="component" value="Unassembled WGS sequence"/>
</dbReference>
<organism evidence="1 2">
    <name type="scientific">Gilvimarinus japonicus</name>
    <dbReference type="NCBI Taxonomy" id="1796469"/>
    <lineage>
        <taxon>Bacteria</taxon>
        <taxon>Pseudomonadati</taxon>
        <taxon>Pseudomonadota</taxon>
        <taxon>Gammaproteobacteria</taxon>
        <taxon>Cellvibrionales</taxon>
        <taxon>Cellvibrionaceae</taxon>
        <taxon>Gilvimarinus</taxon>
    </lineage>
</organism>
<comment type="caution">
    <text evidence="1">The sequence shown here is derived from an EMBL/GenBank/DDBJ whole genome shotgun (WGS) entry which is preliminary data.</text>
</comment>
<dbReference type="NCBIfam" id="TIGR03359">
    <property type="entry name" value="VI_chp_6"/>
    <property type="match status" value="1"/>
</dbReference>